<dbReference type="PRINTS" id="PR00080">
    <property type="entry name" value="SDRFAMILY"/>
</dbReference>
<dbReference type="PROSITE" id="PS00061">
    <property type="entry name" value="ADH_SHORT"/>
    <property type="match status" value="1"/>
</dbReference>
<dbReference type="SUPFAM" id="SSF51735">
    <property type="entry name" value="NAD(P)-binding Rossmann-fold domains"/>
    <property type="match status" value="1"/>
</dbReference>
<keyword evidence="5" id="KW-1185">Reference proteome</keyword>
<sequence length="253" mass="26314">MDVRFDQKVIVVTGASTGIGAAIARGFGEAGGKVVVNYRKSAKEAEDVVASIHKAGGEAISVKADVSKAEEVDQLFQKTIDAYGGLDILVNNAGALMQRTPIEEMPEELWDLLYSVNIKSVFLCSKKAIPLLKQRGKGKIINVSSLAAKTGGGGGSVGYASTKGAIATFTKGLAKELAADRILVNAIAPGIITTPLHELSTPEKLRAQLNAGIPLGREGAPEECAGAVLFLCSNSADYITGETIEVNGGILMD</sequence>
<gene>
    <name evidence="4" type="ORF">M3202_12370</name>
</gene>
<dbReference type="InterPro" id="IPR002347">
    <property type="entry name" value="SDR_fam"/>
</dbReference>
<dbReference type="NCBIfam" id="NF005559">
    <property type="entry name" value="PRK07231.1"/>
    <property type="match status" value="1"/>
</dbReference>
<evidence type="ECO:0000256" key="1">
    <source>
        <dbReference type="ARBA" id="ARBA00006484"/>
    </source>
</evidence>
<accession>A0A9X2INH1</accession>
<comment type="caution">
    <text evidence="4">The sequence shown here is derived from an EMBL/GenBank/DDBJ whole genome shotgun (WGS) entry which is preliminary data.</text>
</comment>
<dbReference type="GO" id="GO:0008206">
    <property type="term" value="P:bile acid metabolic process"/>
    <property type="evidence" value="ECO:0007669"/>
    <property type="project" value="UniProtKB-ARBA"/>
</dbReference>
<dbReference type="FunFam" id="3.40.50.720:FF:000084">
    <property type="entry name" value="Short-chain dehydrogenase reductase"/>
    <property type="match status" value="1"/>
</dbReference>
<dbReference type="Proteomes" id="UP001139179">
    <property type="component" value="Unassembled WGS sequence"/>
</dbReference>
<dbReference type="Pfam" id="PF13561">
    <property type="entry name" value="adh_short_C2"/>
    <property type="match status" value="1"/>
</dbReference>
<dbReference type="InterPro" id="IPR036291">
    <property type="entry name" value="NAD(P)-bd_dom_sf"/>
</dbReference>
<keyword evidence="3" id="KW-0560">Oxidoreductase</keyword>
<evidence type="ECO:0000313" key="4">
    <source>
        <dbReference type="EMBL" id="MCM3714874.1"/>
    </source>
</evidence>
<protein>
    <submittedName>
        <fullName evidence="4">3-oxoacyl-ACP reductase FabG</fullName>
    </submittedName>
</protein>
<dbReference type="EMBL" id="JAMBOL010000010">
    <property type="protein sequence ID" value="MCM3714874.1"/>
    <property type="molecule type" value="Genomic_DNA"/>
</dbReference>
<dbReference type="PRINTS" id="PR00081">
    <property type="entry name" value="GDHRDH"/>
</dbReference>
<dbReference type="InterPro" id="IPR020904">
    <property type="entry name" value="Sc_DH/Rdtase_CS"/>
</dbReference>
<dbReference type="Gene3D" id="3.40.50.720">
    <property type="entry name" value="NAD(P)-binding Rossmann-like Domain"/>
    <property type="match status" value="1"/>
</dbReference>
<dbReference type="CDD" id="cd05233">
    <property type="entry name" value="SDR_c"/>
    <property type="match status" value="1"/>
</dbReference>
<dbReference type="RefSeq" id="WP_251223641.1">
    <property type="nucleotide sequence ID" value="NZ_JAMBOL010000010.1"/>
</dbReference>
<evidence type="ECO:0000313" key="5">
    <source>
        <dbReference type="Proteomes" id="UP001139179"/>
    </source>
</evidence>
<dbReference type="PANTHER" id="PTHR43639">
    <property type="entry name" value="OXIDOREDUCTASE, SHORT-CHAIN DEHYDROGENASE/REDUCTASE FAMILY (AFU_ORTHOLOGUE AFUA_5G02870)"/>
    <property type="match status" value="1"/>
</dbReference>
<dbReference type="AlphaFoldDB" id="A0A9X2INH1"/>
<evidence type="ECO:0000256" key="2">
    <source>
        <dbReference type="ARBA" id="ARBA00011881"/>
    </source>
</evidence>
<reference evidence="4" key="1">
    <citation type="submission" date="2022-05" db="EMBL/GenBank/DDBJ databases">
        <title>Comparative Genomics of Spacecraft Associated Microbes.</title>
        <authorList>
            <person name="Tran M.T."/>
            <person name="Wright A."/>
            <person name="Seuylemezian A."/>
            <person name="Eisen J."/>
            <person name="Coil D."/>
        </authorList>
    </citation>
    <scope>NUCLEOTIDE SEQUENCE</scope>
    <source>
        <strain evidence="4">214.1.1</strain>
    </source>
</reference>
<dbReference type="GO" id="GO:0016491">
    <property type="term" value="F:oxidoreductase activity"/>
    <property type="evidence" value="ECO:0007669"/>
    <property type="project" value="UniProtKB-KW"/>
</dbReference>
<name>A0A9X2INH1_9BACI</name>
<comment type="subunit">
    <text evidence="2">Homotetramer.</text>
</comment>
<proteinExistence type="inferred from homology"/>
<organism evidence="4 5">
    <name type="scientific">Halalkalibacter oceani</name>
    <dbReference type="NCBI Taxonomy" id="1653776"/>
    <lineage>
        <taxon>Bacteria</taxon>
        <taxon>Bacillati</taxon>
        <taxon>Bacillota</taxon>
        <taxon>Bacilli</taxon>
        <taxon>Bacillales</taxon>
        <taxon>Bacillaceae</taxon>
        <taxon>Halalkalibacter</taxon>
    </lineage>
</organism>
<dbReference type="PANTHER" id="PTHR43639:SF1">
    <property type="entry name" value="SHORT-CHAIN DEHYDROGENASE_REDUCTASE FAMILY PROTEIN"/>
    <property type="match status" value="1"/>
</dbReference>
<evidence type="ECO:0000256" key="3">
    <source>
        <dbReference type="ARBA" id="ARBA00023002"/>
    </source>
</evidence>
<comment type="similarity">
    <text evidence="1">Belongs to the short-chain dehydrogenases/reductases (SDR) family.</text>
</comment>